<dbReference type="Gene3D" id="3.30.720.120">
    <property type="match status" value="1"/>
</dbReference>
<name>A0A8J4AEX5_9ACTN</name>
<reference evidence="3" key="1">
    <citation type="journal article" date="2021" name="Int. J. Syst. Evol. Microbiol.">
        <title>Actinocatenispora comari sp. nov., an endophytic actinomycete isolated from aerial parts of Comarum salesowianum.</title>
        <authorList>
            <person name="Oyunbileg N."/>
            <person name="Iizaka Y."/>
            <person name="Hamada M."/>
            <person name="Davaapurev B.O."/>
            <person name="Fukumoto A."/>
            <person name="Tsetseg B."/>
            <person name="Kato F."/>
            <person name="Tamura T."/>
            <person name="Batkhuu J."/>
            <person name="Anzai Y."/>
        </authorList>
    </citation>
    <scope>NUCLEOTIDE SEQUENCE [LARGE SCALE GENOMIC DNA]</scope>
    <source>
        <strain evidence="3">NUM-2625</strain>
    </source>
</reference>
<dbReference type="PROSITE" id="PS51819">
    <property type="entry name" value="VOC"/>
    <property type="match status" value="1"/>
</dbReference>
<accession>A0A8J4AEX5</accession>
<evidence type="ECO:0000313" key="2">
    <source>
        <dbReference type="EMBL" id="GIL28452.1"/>
    </source>
</evidence>
<keyword evidence="3" id="KW-1185">Reference proteome</keyword>
<dbReference type="AlphaFoldDB" id="A0A8J4AEX5"/>
<dbReference type="SUPFAM" id="SSF54593">
    <property type="entry name" value="Glyoxalase/Bleomycin resistance protein/Dihydroxybiphenyl dioxygenase"/>
    <property type="match status" value="1"/>
</dbReference>
<dbReference type="CDD" id="cd07246">
    <property type="entry name" value="VOC_like"/>
    <property type="match status" value="1"/>
</dbReference>
<dbReference type="Pfam" id="PF00903">
    <property type="entry name" value="Glyoxalase"/>
    <property type="match status" value="1"/>
</dbReference>
<dbReference type="PANTHER" id="PTHR34109:SF1">
    <property type="entry name" value="VOC DOMAIN-CONTAINING PROTEIN"/>
    <property type="match status" value="1"/>
</dbReference>
<dbReference type="Gene3D" id="3.30.720.110">
    <property type="match status" value="1"/>
</dbReference>
<proteinExistence type="predicted"/>
<organism evidence="2 3">
    <name type="scientific">Actinocatenispora comari</name>
    <dbReference type="NCBI Taxonomy" id="2807577"/>
    <lineage>
        <taxon>Bacteria</taxon>
        <taxon>Bacillati</taxon>
        <taxon>Actinomycetota</taxon>
        <taxon>Actinomycetes</taxon>
        <taxon>Micromonosporales</taxon>
        <taxon>Micromonosporaceae</taxon>
        <taxon>Actinocatenispora</taxon>
    </lineage>
</organism>
<dbReference type="InterPro" id="IPR004360">
    <property type="entry name" value="Glyas_Fos-R_dOase_dom"/>
</dbReference>
<dbReference type="Proteomes" id="UP000614996">
    <property type="component" value="Unassembled WGS sequence"/>
</dbReference>
<gene>
    <name evidence="2" type="ORF">NUM_37060</name>
</gene>
<dbReference type="PANTHER" id="PTHR34109">
    <property type="entry name" value="BNAUNNG04460D PROTEIN-RELATED"/>
    <property type="match status" value="1"/>
</dbReference>
<protein>
    <recommendedName>
        <fullName evidence="1">VOC domain-containing protein</fullName>
    </recommendedName>
</protein>
<sequence length="147" mass="15517">MVIAMTQLAVHLVVDDPQAAAEWYGQALGAHETSRVDLPDGRPLTVELRLGDTVLAVAGEAPAAGMRTPAALGGTPTAFHLAVPDVDAAWHRALAAGATEFEAPHDAFWGDRTAQFLDPSGHRWALDQHLRDVPADELAAHVAAMFG</sequence>
<dbReference type="InterPro" id="IPR037523">
    <property type="entry name" value="VOC_core"/>
</dbReference>
<dbReference type="InterPro" id="IPR029068">
    <property type="entry name" value="Glyas_Bleomycin-R_OHBP_Dase"/>
</dbReference>
<dbReference type="EMBL" id="BOPO01000064">
    <property type="protein sequence ID" value="GIL28452.1"/>
    <property type="molecule type" value="Genomic_DNA"/>
</dbReference>
<evidence type="ECO:0000313" key="3">
    <source>
        <dbReference type="Proteomes" id="UP000614996"/>
    </source>
</evidence>
<evidence type="ECO:0000259" key="1">
    <source>
        <dbReference type="PROSITE" id="PS51819"/>
    </source>
</evidence>
<comment type="caution">
    <text evidence="2">The sequence shown here is derived from an EMBL/GenBank/DDBJ whole genome shotgun (WGS) entry which is preliminary data.</text>
</comment>
<feature type="domain" description="VOC" evidence="1">
    <location>
        <begin position="4"/>
        <end position="129"/>
    </location>
</feature>